<accession>A0A1Y1KKM9</accession>
<dbReference type="AlphaFoldDB" id="A0A1Y1KKM9"/>
<dbReference type="EMBL" id="GEZM01080982">
    <property type="protein sequence ID" value="JAV61952.1"/>
    <property type="molecule type" value="Transcribed_RNA"/>
</dbReference>
<organism evidence="1">
    <name type="scientific">Photinus pyralis</name>
    <name type="common">Common eastern firefly</name>
    <name type="synonym">Lampyris pyralis</name>
    <dbReference type="NCBI Taxonomy" id="7054"/>
    <lineage>
        <taxon>Eukaryota</taxon>
        <taxon>Metazoa</taxon>
        <taxon>Ecdysozoa</taxon>
        <taxon>Arthropoda</taxon>
        <taxon>Hexapoda</taxon>
        <taxon>Insecta</taxon>
        <taxon>Pterygota</taxon>
        <taxon>Neoptera</taxon>
        <taxon>Endopterygota</taxon>
        <taxon>Coleoptera</taxon>
        <taxon>Polyphaga</taxon>
        <taxon>Elateriformia</taxon>
        <taxon>Elateroidea</taxon>
        <taxon>Lampyridae</taxon>
        <taxon>Lampyrinae</taxon>
        <taxon>Photinus</taxon>
    </lineage>
</organism>
<sequence>MCQFFEANPCIKELDILNIRANIMATISFTRIVFTKMTMKAKQNVIQVTVLNARNKVYRSNVQLKFLRKYKKITLVSANLPPVNIANMPKRHHKVVRSLFALLLKSTTIDSFTGATSNKAYHFFSLSRISTDSSMQNQEKIQLHNWHVTHIK</sequence>
<protein>
    <submittedName>
        <fullName evidence="1">Uncharacterized protein</fullName>
    </submittedName>
</protein>
<name>A0A1Y1KKM9_PHOPY</name>
<evidence type="ECO:0000313" key="1">
    <source>
        <dbReference type="EMBL" id="JAV61952.1"/>
    </source>
</evidence>
<proteinExistence type="predicted"/>
<reference evidence="1" key="1">
    <citation type="journal article" date="2016" name="Sci. Rep.">
        <title>Molecular characterization of firefly nuptial gifts: a multi-omics approach sheds light on postcopulatory sexual selection.</title>
        <authorList>
            <person name="Al-Wathiqui N."/>
            <person name="Fallon T.R."/>
            <person name="South A."/>
            <person name="Weng J.K."/>
            <person name="Lewis S.M."/>
        </authorList>
    </citation>
    <scope>NUCLEOTIDE SEQUENCE</scope>
</reference>